<proteinExistence type="predicted"/>
<dbReference type="AlphaFoldDB" id="A0A3T0HU22"/>
<dbReference type="InterPro" id="IPR017946">
    <property type="entry name" value="PLC-like_Pdiesterase_TIM-brl"/>
</dbReference>
<dbReference type="PANTHER" id="PTHR43805:SF1">
    <property type="entry name" value="GP-PDE DOMAIN-CONTAINING PROTEIN"/>
    <property type="match status" value="1"/>
</dbReference>
<evidence type="ECO:0000259" key="1">
    <source>
        <dbReference type="PROSITE" id="PS51704"/>
    </source>
</evidence>
<dbReference type="GO" id="GO:0006629">
    <property type="term" value="P:lipid metabolic process"/>
    <property type="evidence" value="ECO:0007669"/>
    <property type="project" value="InterPro"/>
</dbReference>
<dbReference type="Proteomes" id="UP000282892">
    <property type="component" value="Chromosome"/>
</dbReference>
<dbReference type="PROSITE" id="PS51704">
    <property type="entry name" value="GP_PDE"/>
    <property type="match status" value="1"/>
</dbReference>
<keyword evidence="3" id="KW-1185">Reference proteome</keyword>
<dbReference type="CDD" id="cd08613">
    <property type="entry name" value="GDPD_GDE4_like_1"/>
    <property type="match status" value="1"/>
</dbReference>
<dbReference type="InterPro" id="IPR030395">
    <property type="entry name" value="GP_PDE_dom"/>
</dbReference>
<dbReference type="KEGG" id="nmk:CHR53_04820"/>
<dbReference type="STRING" id="1193713.GCA_001636315_03489"/>
<gene>
    <name evidence="2" type="ORF">CHR53_04820</name>
</gene>
<dbReference type="Gene3D" id="3.20.20.190">
    <property type="entry name" value="Phosphatidylinositol (PI) phosphodiesterase"/>
    <property type="match status" value="1"/>
</dbReference>
<reference evidence="2 3" key="1">
    <citation type="submission" date="2017-07" db="EMBL/GenBank/DDBJ databases">
        <title>The complete genome sequence of Bacillus mesonae strain H20-5, an efficient strain improving plant abiotic stress resistance.</title>
        <authorList>
            <person name="Kim S.Y."/>
            <person name="Song H."/>
            <person name="Sang M.K."/>
            <person name="Weon H.-Y."/>
            <person name="Song J."/>
        </authorList>
    </citation>
    <scope>NUCLEOTIDE SEQUENCE [LARGE SCALE GENOMIC DNA]</scope>
    <source>
        <strain evidence="2 3">H20-5</strain>
    </source>
</reference>
<dbReference type="RefSeq" id="WP_127485389.1">
    <property type="nucleotide sequence ID" value="NZ_CP022572.1"/>
</dbReference>
<organism evidence="2 3">
    <name type="scientific">Neobacillus mesonae</name>
    <dbReference type="NCBI Taxonomy" id="1193713"/>
    <lineage>
        <taxon>Bacteria</taxon>
        <taxon>Bacillati</taxon>
        <taxon>Bacillota</taxon>
        <taxon>Bacilli</taxon>
        <taxon>Bacillales</taxon>
        <taxon>Bacillaceae</taxon>
        <taxon>Neobacillus</taxon>
    </lineage>
</organism>
<dbReference type="GO" id="GO:0008081">
    <property type="term" value="F:phosphoric diester hydrolase activity"/>
    <property type="evidence" value="ECO:0007669"/>
    <property type="project" value="InterPro"/>
</dbReference>
<evidence type="ECO:0000313" key="2">
    <source>
        <dbReference type="EMBL" id="AZU60640.1"/>
    </source>
</evidence>
<evidence type="ECO:0000313" key="3">
    <source>
        <dbReference type="Proteomes" id="UP000282892"/>
    </source>
</evidence>
<dbReference type="Pfam" id="PF03009">
    <property type="entry name" value="GDPD"/>
    <property type="match status" value="1"/>
</dbReference>
<dbReference type="SUPFAM" id="SSF51695">
    <property type="entry name" value="PLC-like phosphodiesterases"/>
    <property type="match status" value="1"/>
</dbReference>
<sequence>MMKFKRYIKRVFIFLFILATFLYLNNSSLFTKTRNQSPLLLAHRGMAQTFPMEGIMNDTCTAERIYPPEHPYLENTIPSMEAAFQAGADIVELDIKPTKDGQFAVFHDWTLDCRTNADGMVKDYTMAELKKMDIGYGYTADNGKTFPFRGKGIGLMPSLDEVLKHFPEGSFLIHIKSTDEDEGVQLASYLSKLPKNHLEQLTVYGDDSPVSSVKKQLPDLRVMSMASLKSCLLPYIGIGWTGIIPGACRNTQLHIPEKYAPLLWGFPNKFLNRMDSVNTRVILVAGDGGWSEGFDSTQDLKRLPQNYNGGIWTNRIDVIAPLLKKGD</sequence>
<dbReference type="PANTHER" id="PTHR43805">
    <property type="entry name" value="GLYCEROPHOSPHORYL DIESTER PHOSPHODIESTERASE"/>
    <property type="match status" value="1"/>
</dbReference>
<dbReference type="EMBL" id="CP022572">
    <property type="protein sequence ID" value="AZU60640.1"/>
    <property type="molecule type" value="Genomic_DNA"/>
</dbReference>
<dbReference type="OrthoDB" id="384721at2"/>
<protein>
    <submittedName>
        <fullName evidence="2">Glycerophosphodiester phosphodiesterase</fullName>
    </submittedName>
</protein>
<feature type="domain" description="GP-PDE" evidence="1">
    <location>
        <begin position="38"/>
        <end position="323"/>
    </location>
</feature>
<accession>A0A3T0HU22</accession>
<name>A0A3T0HU22_9BACI</name>